<keyword evidence="3" id="KW-1185">Reference proteome</keyword>
<sequence>MNAMHGSESGGEARVCICRKGSLPPRSVRGRFTEPAGGGMLGPCNHGARDAARGTEEASMTVSVKLIAAGSPKWVIVHDIAQFLDPVEKYDGDLAGSGEVSFTVREEGGLGGVLKGRLRLRAARWQSGPRPVDGNGWKETELPILDDGRPVAIDDGFVPREGKPDAKTSM</sequence>
<organism evidence="2 3">
    <name type="scientific">Ancylobacter amanitiformis</name>
    <dbReference type="NCBI Taxonomy" id="217069"/>
    <lineage>
        <taxon>Bacteria</taxon>
        <taxon>Pseudomonadati</taxon>
        <taxon>Pseudomonadota</taxon>
        <taxon>Alphaproteobacteria</taxon>
        <taxon>Hyphomicrobiales</taxon>
        <taxon>Xanthobacteraceae</taxon>
        <taxon>Ancylobacter</taxon>
    </lineage>
</organism>
<name>A0ABU0LLL5_9HYPH</name>
<comment type="caution">
    <text evidence="2">The sequence shown here is derived from an EMBL/GenBank/DDBJ whole genome shotgun (WGS) entry which is preliminary data.</text>
</comment>
<evidence type="ECO:0000313" key="3">
    <source>
        <dbReference type="Proteomes" id="UP001235094"/>
    </source>
</evidence>
<dbReference type="Proteomes" id="UP001235094">
    <property type="component" value="Unassembled WGS sequence"/>
</dbReference>
<feature type="compositionally biased region" description="Basic and acidic residues" evidence="1">
    <location>
        <begin position="157"/>
        <end position="170"/>
    </location>
</feature>
<feature type="region of interest" description="Disordered" evidence="1">
    <location>
        <begin position="126"/>
        <end position="170"/>
    </location>
</feature>
<feature type="compositionally biased region" description="Basic and acidic residues" evidence="1">
    <location>
        <begin position="136"/>
        <end position="149"/>
    </location>
</feature>
<dbReference type="RefSeq" id="WP_306888280.1">
    <property type="nucleotide sequence ID" value="NZ_JAUSVR010000001.1"/>
</dbReference>
<reference evidence="2 3" key="1">
    <citation type="submission" date="2023-07" db="EMBL/GenBank/DDBJ databases">
        <title>Genomic Encyclopedia of Type Strains, Phase IV (KMG-IV): sequencing the most valuable type-strain genomes for metagenomic binning, comparative biology and taxonomic classification.</title>
        <authorList>
            <person name="Goeker M."/>
        </authorList>
    </citation>
    <scope>NUCLEOTIDE SEQUENCE [LARGE SCALE GENOMIC DNA]</scope>
    <source>
        <strain evidence="2 3">DSM 15561</strain>
    </source>
</reference>
<proteinExistence type="predicted"/>
<accession>A0ABU0LLL5</accession>
<dbReference type="EMBL" id="JAUSVR010000001">
    <property type="protein sequence ID" value="MDQ0509599.1"/>
    <property type="molecule type" value="Genomic_DNA"/>
</dbReference>
<evidence type="ECO:0000256" key="1">
    <source>
        <dbReference type="SAM" id="MobiDB-lite"/>
    </source>
</evidence>
<gene>
    <name evidence="2" type="ORF">QOZ99_000476</name>
</gene>
<protein>
    <submittedName>
        <fullName evidence="2">Uncharacterized protein</fullName>
    </submittedName>
</protein>
<evidence type="ECO:0000313" key="2">
    <source>
        <dbReference type="EMBL" id="MDQ0509599.1"/>
    </source>
</evidence>